<keyword evidence="2" id="KW-1185">Reference proteome</keyword>
<dbReference type="Proteomes" id="UP001479436">
    <property type="component" value="Unassembled WGS sequence"/>
</dbReference>
<evidence type="ECO:0000313" key="2">
    <source>
        <dbReference type="Proteomes" id="UP001479436"/>
    </source>
</evidence>
<organism evidence="1 2">
    <name type="scientific">Basidiobolus ranarum</name>
    <dbReference type="NCBI Taxonomy" id="34480"/>
    <lineage>
        <taxon>Eukaryota</taxon>
        <taxon>Fungi</taxon>
        <taxon>Fungi incertae sedis</taxon>
        <taxon>Zoopagomycota</taxon>
        <taxon>Entomophthoromycotina</taxon>
        <taxon>Basidiobolomycetes</taxon>
        <taxon>Basidiobolales</taxon>
        <taxon>Basidiobolaceae</taxon>
        <taxon>Basidiobolus</taxon>
    </lineage>
</organism>
<evidence type="ECO:0000313" key="1">
    <source>
        <dbReference type="EMBL" id="KAK9667592.1"/>
    </source>
</evidence>
<dbReference type="EMBL" id="JASJQH010010980">
    <property type="protein sequence ID" value="KAK9667592.1"/>
    <property type="molecule type" value="Genomic_DNA"/>
</dbReference>
<name>A0ABR2VKD8_9FUNG</name>
<comment type="caution">
    <text evidence="1">The sequence shown here is derived from an EMBL/GenBank/DDBJ whole genome shotgun (WGS) entry which is preliminary data.</text>
</comment>
<protein>
    <submittedName>
        <fullName evidence="1">Uncharacterized protein</fullName>
    </submittedName>
</protein>
<gene>
    <name evidence="1" type="ORF">K7432_017647</name>
</gene>
<proteinExistence type="predicted"/>
<reference evidence="1 2" key="1">
    <citation type="submission" date="2023-04" db="EMBL/GenBank/DDBJ databases">
        <title>Genome of Basidiobolus ranarum AG-B5.</title>
        <authorList>
            <person name="Stajich J.E."/>
            <person name="Carter-House D."/>
            <person name="Gryganskyi A."/>
        </authorList>
    </citation>
    <scope>NUCLEOTIDE SEQUENCE [LARGE SCALE GENOMIC DNA]</scope>
    <source>
        <strain evidence="1 2">AG-B5</strain>
    </source>
</reference>
<sequence>MGRQNATTTCVSCVSLSDKYSSVIEKTHLFVFLTKHDQWFVQYRHAILNHRTQVRDFLTHDNNPSQIMAYLSKMIEYYIYTLNNPLIVNDMNGHHVCFEHLHSIISNMVDIQLLSTSLTPPIFFRLCPSNNWHYYNFSPSLITFLPKKL</sequence>
<accession>A0ABR2VKD8</accession>